<dbReference type="GO" id="GO:0005739">
    <property type="term" value="C:mitochondrion"/>
    <property type="evidence" value="ECO:0007669"/>
    <property type="project" value="GOC"/>
</dbReference>
<reference evidence="2" key="2">
    <citation type="submission" date="2017-05" db="UniProtKB">
        <authorList>
            <consortium name="EnsemblMetazoa"/>
        </authorList>
    </citation>
    <scope>IDENTIFICATION</scope>
</reference>
<dbReference type="PANTHER" id="PTHR13156:SF0">
    <property type="entry name" value="NADH DEHYDROGENASE [UBIQUINONE] IRON-SULFUR PROTEIN 6, MITOCHONDRIAL"/>
    <property type="match status" value="1"/>
</dbReference>
<dbReference type="STRING" id="400682.A0A1X7VH15"/>
<dbReference type="eggNOG" id="KOG3456">
    <property type="taxonomic scope" value="Eukaryota"/>
</dbReference>
<dbReference type="EnsemblMetazoa" id="XM_003384348.3">
    <property type="protein sequence ID" value="XP_003384396.1"/>
    <property type="gene ID" value="LOC100641541"/>
</dbReference>
<sequence length="133" mass="15346">MAARFWRTGIVTSRLFLRRRTVFSSAARLGSNDKVTHTGQKWEETDYRNVRFIDREKQVNEQFAIDLLAEEPVTLISGRTHTYCDGGHGALGHPKVYINLDKPEINDCGYCGKRFLASKHKNLFPNEQFEDLQ</sequence>
<feature type="domain" description="Zinc finger CHCC-type" evidence="1">
    <location>
        <begin position="81"/>
        <end position="115"/>
    </location>
</feature>
<keyword evidence="3" id="KW-1185">Reference proteome</keyword>
<dbReference type="KEGG" id="aqu:100641541"/>
<accession>A0A1X7VH15</accession>
<evidence type="ECO:0000259" key="1">
    <source>
        <dbReference type="Pfam" id="PF10276"/>
    </source>
</evidence>
<organism evidence="2">
    <name type="scientific">Amphimedon queenslandica</name>
    <name type="common">Sponge</name>
    <dbReference type="NCBI Taxonomy" id="400682"/>
    <lineage>
        <taxon>Eukaryota</taxon>
        <taxon>Metazoa</taxon>
        <taxon>Porifera</taxon>
        <taxon>Demospongiae</taxon>
        <taxon>Heteroscleromorpha</taxon>
        <taxon>Haplosclerida</taxon>
        <taxon>Niphatidae</taxon>
        <taxon>Amphimedon</taxon>
    </lineage>
</organism>
<dbReference type="Gene3D" id="2.60.260.40">
    <property type="entry name" value="q5lls5 like domains"/>
    <property type="match status" value="1"/>
</dbReference>
<name>A0A1X7VH15_AMPQE</name>
<dbReference type="EnsemblMetazoa" id="Aqu2.1.38757_001">
    <property type="protein sequence ID" value="Aqu2.1.38757_001"/>
    <property type="gene ID" value="Aqu2.1.38757"/>
</dbReference>
<dbReference type="GO" id="GO:0006120">
    <property type="term" value="P:mitochondrial electron transport, NADH to ubiquinone"/>
    <property type="evidence" value="ECO:0007669"/>
    <property type="project" value="TreeGrafter"/>
</dbReference>
<dbReference type="Proteomes" id="UP000007879">
    <property type="component" value="Unassembled WGS sequence"/>
</dbReference>
<dbReference type="OrthoDB" id="307899at2759"/>
<dbReference type="Pfam" id="PF10276">
    <property type="entry name" value="zf-CHCC"/>
    <property type="match status" value="1"/>
</dbReference>
<dbReference type="InterPro" id="IPR019401">
    <property type="entry name" value="Znf_CHCC"/>
</dbReference>
<dbReference type="AlphaFoldDB" id="A0A1X7VH15"/>
<dbReference type="PANTHER" id="PTHR13156">
    <property type="entry name" value="NADH-UBIQUINONE OXIDOREDUCTASE 13 KD-A SUBUNIT"/>
    <property type="match status" value="1"/>
</dbReference>
<gene>
    <name evidence="2" type="primary">100641541</name>
</gene>
<dbReference type="InParanoid" id="A0A1X7VH15"/>
<reference evidence="3" key="1">
    <citation type="journal article" date="2010" name="Nature">
        <title>The Amphimedon queenslandica genome and the evolution of animal complexity.</title>
        <authorList>
            <person name="Srivastava M."/>
            <person name="Simakov O."/>
            <person name="Chapman J."/>
            <person name="Fahey B."/>
            <person name="Gauthier M.E."/>
            <person name="Mitros T."/>
            <person name="Richards G.S."/>
            <person name="Conaco C."/>
            <person name="Dacre M."/>
            <person name="Hellsten U."/>
            <person name="Larroux C."/>
            <person name="Putnam N.H."/>
            <person name="Stanke M."/>
            <person name="Adamska M."/>
            <person name="Darling A."/>
            <person name="Degnan S.M."/>
            <person name="Oakley T.H."/>
            <person name="Plachetzki D.C."/>
            <person name="Zhai Y."/>
            <person name="Adamski M."/>
            <person name="Calcino A."/>
            <person name="Cummins S.F."/>
            <person name="Goodstein D.M."/>
            <person name="Harris C."/>
            <person name="Jackson D.J."/>
            <person name="Leys S.P."/>
            <person name="Shu S."/>
            <person name="Woodcroft B.J."/>
            <person name="Vervoort M."/>
            <person name="Kosik K.S."/>
            <person name="Manning G."/>
            <person name="Degnan B.M."/>
            <person name="Rokhsar D.S."/>
        </authorList>
    </citation>
    <scope>NUCLEOTIDE SEQUENCE [LARGE SCALE GENOMIC DNA]</scope>
</reference>
<dbReference type="OMA" id="GSHTCGY"/>
<proteinExistence type="predicted"/>
<protein>
    <recommendedName>
        <fullName evidence="1">Zinc finger CHCC-type domain-containing protein</fullName>
    </recommendedName>
</protein>
<evidence type="ECO:0000313" key="3">
    <source>
        <dbReference type="Proteomes" id="UP000007879"/>
    </source>
</evidence>
<evidence type="ECO:0000313" key="2">
    <source>
        <dbReference type="EnsemblMetazoa" id="Aqu2.1.38757_001"/>
    </source>
</evidence>